<dbReference type="PANTHER" id="PTHR37419">
    <property type="entry name" value="SERINE/THREONINE-PROTEIN KINASE TOXIN HIPA"/>
    <property type="match status" value="1"/>
</dbReference>
<keyword evidence="3" id="KW-0418">Kinase</keyword>
<dbReference type="EMBL" id="JH600070">
    <property type="protein sequence ID" value="EIJ41879.1"/>
    <property type="molecule type" value="Genomic_DNA"/>
</dbReference>
<evidence type="ECO:0000256" key="3">
    <source>
        <dbReference type="ARBA" id="ARBA00022777"/>
    </source>
</evidence>
<dbReference type="GO" id="GO:0005829">
    <property type="term" value="C:cytosol"/>
    <property type="evidence" value="ECO:0007669"/>
    <property type="project" value="TreeGrafter"/>
</dbReference>
<dbReference type="OrthoDB" id="9805913at2"/>
<dbReference type="InterPro" id="IPR017508">
    <property type="entry name" value="HipA_N1"/>
</dbReference>
<dbReference type="eggNOG" id="COG3550">
    <property type="taxonomic scope" value="Bacteria"/>
</dbReference>
<dbReference type="Proteomes" id="UP000005744">
    <property type="component" value="Unassembled WGS sequence"/>
</dbReference>
<dbReference type="InterPro" id="IPR012893">
    <property type="entry name" value="HipA-like_C"/>
</dbReference>
<evidence type="ECO:0000256" key="1">
    <source>
        <dbReference type="ARBA" id="ARBA00010164"/>
    </source>
</evidence>
<feature type="domain" description="HipA-like C-terminal" evidence="4">
    <location>
        <begin position="141"/>
        <end position="382"/>
    </location>
</feature>
<accession>I3CE36</accession>
<protein>
    <submittedName>
        <fullName evidence="6">HipA domain-containing protein</fullName>
    </submittedName>
</protein>
<dbReference type="RefSeq" id="WP_002684222.1">
    <property type="nucleotide sequence ID" value="NZ_JH600070.1"/>
</dbReference>
<dbReference type="Pfam" id="PF13657">
    <property type="entry name" value="Couple_hipA"/>
    <property type="match status" value="1"/>
</dbReference>
<evidence type="ECO:0000259" key="4">
    <source>
        <dbReference type="Pfam" id="PF07804"/>
    </source>
</evidence>
<evidence type="ECO:0000259" key="5">
    <source>
        <dbReference type="Pfam" id="PF13657"/>
    </source>
</evidence>
<dbReference type="Gene3D" id="1.10.1070.20">
    <property type="match status" value="1"/>
</dbReference>
<evidence type="ECO:0000313" key="6">
    <source>
        <dbReference type="EMBL" id="EIJ41879.1"/>
    </source>
</evidence>
<dbReference type="AlphaFoldDB" id="I3CE36"/>
<dbReference type="PANTHER" id="PTHR37419:SF1">
    <property type="entry name" value="SERINE_THREONINE-PROTEIN KINASE TOXIN HIPA"/>
    <property type="match status" value="1"/>
</dbReference>
<comment type="similarity">
    <text evidence="1">Belongs to the HipA Ser/Thr kinase family.</text>
</comment>
<gene>
    <name evidence="6" type="ORF">BegalDRAFT_0975</name>
</gene>
<dbReference type="Pfam" id="PF07804">
    <property type="entry name" value="HipA_C"/>
    <property type="match status" value="1"/>
</dbReference>
<dbReference type="GO" id="GO:0004674">
    <property type="term" value="F:protein serine/threonine kinase activity"/>
    <property type="evidence" value="ECO:0007669"/>
    <property type="project" value="TreeGrafter"/>
</dbReference>
<keyword evidence="7" id="KW-1185">Reference proteome</keyword>
<dbReference type="InterPro" id="IPR052028">
    <property type="entry name" value="HipA_Ser/Thr_kinase"/>
</dbReference>
<dbReference type="NCBIfam" id="TIGR03071">
    <property type="entry name" value="couple_hipA"/>
    <property type="match status" value="1"/>
</dbReference>
<evidence type="ECO:0000313" key="7">
    <source>
        <dbReference type="Proteomes" id="UP000005744"/>
    </source>
</evidence>
<keyword evidence="2" id="KW-0808">Transferase</keyword>
<organism evidence="6 7">
    <name type="scientific">Beggiatoa alba B18LD</name>
    <dbReference type="NCBI Taxonomy" id="395493"/>
    <lineage>
        <taxon>Bacteria</taxon>
        <taxon>Pseudomonadati</taxon>
        <taxon>Pseudomonadota</taxon>
        <taxon>Gammaproteobacteria</taxon>
        <taxon>Thiotrichales</taxon>
        <taxon>Thiotrichaceae</taxon>
        <taxon>Beggiatoa</taxon>
    </lineage>
</organism>
<sequence>MIELIICYQQNQIGTLQYETDTDNFTVSYTDEWNKQGFPLSPIIPLKKISAGNPVKAFIENLLPEGNALTELSQFVGVSKHRPFTLLKTIGKEPTGAFKFVTDDCQTEKTCFIEITPDILQNRIKMRESQSLMIWDGKPRLSIAGVQQKLPIVELNGKFGFGEGNLASTHILKFAKPHSTLILNEYFSMKLAKSCGLNVATVEILDFEGEAVLSVQRFDRRIKDEKVERLHIIDACQALGVLSSHKYEWSLGHGRDVANIRDGVSFKKLFAISEGCKIPFIAKQNIIRWLVFNLIIKNTDAHGKNISFFINQSGMETTPFYDLINIGLYQGEYDQNLAMAIGDSYIYEELNSLDFKDLCSDCDIHPSTIKNIFEQLTKGMAQKLDDIATHINKAFYQNDFIEQYKQSVLENIAFLKERIYSE</sequence>
<evidence type="ECO:0000256" key="2">
    <source>
        <dbReference type="ARBA" id="ARBA00022679"/>
    </source>
</evidence>
<name>I3CE36_9GAMM</name>
<dbReference type="HOGENOM" id="CLU_030167_1_0_6"/>
<dbReference type="STRING" id="395493.BegalDRAFT_0975"/>
<proteinExistence type="inferred from homology"/>
<feature type="domain" description="HipA N-terminal subdomain 1" evidence="5">
    <location>
        <begin position="5"/>
        <end position="100"/>
    </location>
</feature>
<reference evidence="6 7" key="1">
    <citation type="submission" date="2011-11" db="EMBL/GenBank/DDBJ databases">
        <title>Improved High-Quality Draft sequence of Beggiatoa alba B18lD.</title>
        <authorList>
            <consortium name="US DOE Joint Genome Institute"/>
            <person name="Lucas S."/>
            <person name="Han J."/>
            <person name="Lapidus A."/>
            <person name="Cheng J.-F."/>
            <person name="Goodwin L."/>
            <person name="Pitluck S."/>
            <person name="Peters L."/>
            <person name="Mikhailova N."/>
            <person name="Held B."/>
            <person name="Detter J.C."/>
            <person name="Han C."/>
            <person name="Tapia R."/>
            <person name="Land M."/>
            <person name="Hauser L."/>
            <person name="Kyrpides N."/>
            <person name="Ivanova N."/>
            <person name="Pagani I."/>
            <person name="Samuel K."/>
            <person name="Teske A."/>
            <person name="Mueller J."/>
            <person name="Woyke T."/>
        </authorList>
    </citation>
    <scope>NUCLEOTIDE SEQUENCE [LARGE SCALE GENOMIC DNA]</scope>
    <source>
        <strain evidence="6 7">B18LD</strain>
    </source>
</reference>